<evidence type="ECO:0000256" key="4">
    <source>
        <dbReference type="ARBA" id="ARBA00022741"/>
    </source>
</evidence>
<keyword evidence="16" id="KW-1185">Reference proteome</keyword>
<gene>
    <name evidence="15" type="ordered locus">BN6_45390</name>
</gene>
<keyword evidence="9" id="KW-0238">DNA-binding</keyword>
<feature type="domain" description="ABC transporter" evidence="14">
    <location>
        <begin position="7"/>
        <end position="443"/>
    </location>
</feature>
<dbReference type="KEGG" id="sesp:BN6_45390"/>
<evidence type="ECO:0000256" key="2">
    <source>
        <dbReference type="ARBA" id="ARBA00022490"/>
    </source>
</evidence>
<reference evidence="15 16" key="1">
    <citation type="journal article" date="2012" name="BMC Genomics">
        <title>Complete genome sequence of Saccharothrix espanaensis DSM 44229T and comparison to the other completely sequenced Pseudonocardiaceae.</title>
        <authorList>
            <person name="Strobel T."/>
            <person name="Al-Dilaimi A."/>
            <person name="Blom J."/>
            <person name="Gessner A."/>
            <person name="Kalinowski J."/>
            <person name="Luzhetska M."/>
            <person name="Puhler A."/>
            <person name="Szczepanowski R."/>
            <person name="Bechthold A."/>
            <person name="Ruckert C."/>
        </authorList>
    </citation>
    <scope>NUCLEOTIDE SEQUENCE [LARGE SCALE GENOMIC DNA]</scope>
    <source>
        <strain evidence="16">ATCC 51144 / DSM 44229 / JCM 9112 / NBRC 15066 / NRRL 15764</strain>
    </source>
</reference>
<evidence type="ECO:0000256" key="10">
    <source>
        <dbReference type="ARBA" id="ARBA00023204"/>
    </source>
</evidence>
<dbReference type="GO" id="GO:0005524">
    <property type="term" value="F:ATP binding"/>
    <property type="evidence" value="ECO:0007669"/>
    <property type="project" value="UniProtKB-KW"/>
</dbReference>
<dbReference type="InterPro" id="IPR027417">
    <property type="entry name" value="P-loop_NTPase"/>
</dbReference>
<dbReference type="GO" id="GO:0004518">
    <property type="term" value="F:nuclease activity"/>
    <property type="evidence" value="ECO:0007669"/>
    <property type="project" value="UniProtKB-KW"/>
</dbReference>
<dbReference type="PATRIC" id="fig|1179773.3.peg.4546"/>
<keyword evidence="4" id="KW-0547">Nucleotide-binding</keyword>
<dbReference type="Gene3D" id="3.40.50.300">
    <property type="entry name" value="P-loop containing nucleotide triphosphate hydrolases"/>
    <property type="match status" value="3"/>
</dbReference>
<dbReference type="GO" id="GO:0016887">
    <property type="term" value="F:ATP hydrolysis activity"/>
    <property type="evidence" value="ECO:0007669"/>
    <property type="project" value="InterPro"/>
</dbReference>
<dbReference type="BioCyc" id="SESP1179773:BN6_RS21975-MONOMER"/>
<dbReference type="InterPro" id="IPR003439">
    <property type="entry name" value="ABC_transporter-like_ATP-bd"/>
</dbReference>
<dbReference type="GO" id="GO:0003677">
    <property type="term" value="F:DNA binding"/>
    <property type="evidence" value="ECO:0007669"/>
    <property type="project" value="UniProtKB-KW"/>
</dbReference>
<keyword evidence="5" id="KW-0227">DNA damage</keyword>
<feature type="domain" description="ABC transporter" evidence="14">
    <location>
        <begin position="451"/>
        <end position="753"/>
    </location>
</feature>
<dbReference type="GO" id="GO:0005737">
    <property type="term" value="C:cytoplasm"/>
    <property type="evidence" value="ECO:0007669"/>
    <property type="project" value="UniProtKB-SubCell"/>
</dbReference>
<dbReference type="Gene3D" id="1.20.1580.10">
    <property type="entry name" value="ABC transporter ATPase like domain"/>
    <property type="match status" value="2"/>
</dbReference>
<keyword evidence="3" id="KW-0677">Repeat</keyword>
<keyword evidence="7" id="KW-0067">ATP-binding</keyword>
<sequence length="766" mass="81707">MASVESAGGAPIVVTGARTNNLRDVSLEVPKHLLTVFTGVSGSGKSSLVLDTIAAESQRLVNDSYSTFIRARLPQLPAPEVQAMDGLTFTVLIDQRRFTGNARSTVATATDLASLLRLVFSRIGEPSAGYSPAYSFNDPSGMCPTCEGLGTVFDIDVDELIDPEKNIDEGPVRFSVFRPGVYRWKRFAHAGLFDRSKPLKDYTPAEMDLFLYADQVKLDNPDPQFPTTARFDGVVTRMRDVYFKQGRSKMSASVRAELDQLVTTHRCPDCRGARLNAAARASLVDGRSIVDWVGMSVSDLRALLDHFADPRVAPALKGVRHVLDALLSVGLGYLTLDRESSTLSGGEAQRVKIVRHLGSALTDVTYVFDEPSAGLHPADIQRLVALLKRLRDRGNTILVVEHHPQVIAVADHVVDLGPGAGADGGRIEFEGTPRGLRDSGTITGRLLAEPLILRPVPRSAHSTVRVTDARSHNLTGFDVDVPLGVLTAVTGVAGSGKSSFATIELPRQHPDFTVVGQEPLRGGVRSMSLTVLGVADAVRGAFSAASGLDPSWFSFNGRGACPTCKGKGHITTELAFLDDVSTPCDECGGLRFNDTALSAKLDGMSVADVLAAVPADIAALFADHAGIASAMSWMRRTGLGYLAVGRSLDTLSGGEKQRLLLARHLSDPRRDRADRIVLDEPTTGLHPDDVDTITTLFDDLIDGGATFVVVEHNMRVVARADHVIDIGPGAGSEGGRLVFEGPPAELAARRDSLTGVALAAATRAAH</sequence>
<keyword evidence="10" id="KW-0234">DNA repair</keyword>
<dbReference type="GO" id="GO:0006281">
    <property type="term" value="P:DNA repair"/>
    <property type="evidence" value="ECO:0007669"/>
    <property type="project" value="UniProtKB-KW"/>
</dbReference>
<dbReference type="SMR" id="K0K4L7"/>
<evidence type="ECO:0000313" key="16">
    <source>
        <dbReference type="Proteomes" id="UP000006281"/>
    </source>
</evidence>
<dbReference type="CDD" id="cd03270">
    <property type="entry name" value="ABC_UvrA_I"/>
    <property type="match status" value="1"/>
</dbReference>
<dbReference type="PROSITE" id="PS50893">
    <property type="entry name" value="ABC_TRANSPORTER_2"/>
    <property type="match status" value="2"/>
</dbReference>
<comment type="subcellular location">
    <subcellularLocation>
        <location evidence="1">Cytoplasm</location>
    </subcellularLocation>
</comment>
<dbReference type="STRING" id="1179773.BN6_45390"/>
<comment type="similarity">
    <text evidence="11">Belongs to the ABC transporter superfamily. UvrA family.</text>
</comment>
<keyword evidence="8" id="KW-0267">Excision nuclease</keyword>
<organism evidence="15 16">
    <name type="scientific">Saccharothrix espanaensis (strain ATCC 51144 / DSM 44229 / JCM 9112 / NBRC 15066 / NRRL 15764)</name>
    <dbReference type="NCBI Taxonomy" id="1179773"/>
    <lineage>
        <taxon>Bacteria</taxon>
        <taxon>Bacillati</taxon>
        <taxon>Actinomycetota</taxon>
        <taxon>Actinomycetes</taxon>
        <taxon>Pseudonocardiales</taxon>
        <taxon>Pseudonocardiaceae</taxon>
        <taxon>Saccharothrix</taxon>
    </lineage>
</organism>
<evidence type="ECO:0000256" key="12">
    <source>
        <dbReference type="ARBA" id="ARBA00039316"/>
    </source>
</evidence>
<evidence type="ECO:0000313" key="15">
    <source>
        <dbReference type="EMBL" id="CCH31819.1"/>
    </source>
</evidence>
<evidence type="ECO:0000259" key="14">
    <source>
        <dbReference type="PROSITE" id="PS50893"/>
    </source>
</evidence>
<name>K0K4L7_SACES</name>
<keyword evidence="6" id="KW-0228">DNA excision</keyword>
<accession>K0K4L7</accession>
<protein>
    <recommendedName>
        <fullName evidence="12">UvrABC system protein A</fullName>
    </recommendedName>
    <alternativeName>
        <fullName evidence="13">Excinuclease ABC subunit A</fullName>
    </alternativeName>
</protein>
<dbReference type="Proteomes" id="UP000006281">
    <property type="component" value="Chromosome"/>
</dbReference>
<dbReference type="SUPFAM" id="SSF52540">
    <property type="entry name" value="P-loop containing nucleoside triphosphate hydrolases"/>
    <property type="match status" value="2"/>
</dbReference>
<dbReference type="eggNOG" id="COG0178">
    <property type="taxonomic scope" value="Bacteria"/>
</dbReference>
<evidence type="ECO:0000256" key="6">
    <source>
        <dbReference type="ARBA" id="ARBA00022769"/>
    </source>
</evidence>
<evidence type="ECO:0000256" key="3">
    <source>
        <dbReference type="ARBA" id="ARBA00022737"/>
    </source>
</evidence>
<evidence type="ECO:0000256" key="9">
    <source>
        <dbReference type="ARBA" id="ARBA00023125"/>
    </source>
</evidence>
<evidence type="ECO:0000256" key="11">
    <source>
        <dbReference type="ARBA" id="ARBA00038000"/>
    </source>
</evidence>
<dbReference type="OrthoDB" id="9809851at2"/>
<dbReference type="HOGENOM" id="CLU_001370_2_1_11"/>
<evidence type="ECO:0000256" key="1">
    <source>
        <dbReference type="ARBA" id="ARBA00004496"/>
    </source>
</evidence>
<evidence type="ECO:0000256" key="5">
    <source>
        <dbReference type="ARBA" id="ARBA00022763"/>
    </source>
</evidence>
<keyword evidence="2" id="KW-0963">Cytoplasm</keyword>
<dbReference type="PANTHER" id="PTHR43152:SF2">
    <property type="entry name" value="DRUG RESISTANCE ABC TRANSPORTER"/>
    <property type="match status" value="1"/>
</dbReference>
<evidence type="ECO:0000256" key="8">
    <source>
        <dbReference type="ARBA" id="ARBA00022881"/>
    </source>
</evidence>
<dbReference type="RefSeq" id="WP_015101931.1">
    <property type="nucleotide sequence ID" value="NC_019673.1"/>
</dbReference>
<evidence type="ECO:0000256" key="13">
    <source>
        <dbReference type="ARBA" id="ARBA00042156"/>
    </source>
</evidence>
<dbReference type="Gene3D" id="1.10.8.280">
    <property type="entry name" value="ABC transporter ATPase domain-like"/>
    <property type="match status" value="1"/>
</dbReference>
<dbReference type="EMBL" id="HE804045">
    <property type="protein sequence ID" value="CCH31819.1"/>
    <property type="molecule type" value="Genomic_DNA"/>
</dbReference>
<evidence type="ECO:0000256" key="7">
    <source>
        <dbReference type="ARBA" id="ARBA00022840"/>
    </source>
</evidence>
<proteinExistence type="inferred from homology"/>
<dbReference type="AlphaFoldDB" id="K0K4L7"/>
<dbReference type="PANTHER" id="PTHR43152">
    <property type="entry name" value="UVRABC SYSTEM PROTEIN A"/>
    <property type="match status" value="1"/>
</dbReference>